<sequence>MPSTVQPIPAALLKVERQGVVESGTLSYGRQYQQKHNFRFHPDPALSLAINHLSAKRIRDGGALPPYLKDSLPDAWGRLVLAAANQGAALDDYAMLSCTNQHRIGALVVIHDEPQVLAETPQLSLDELYEMAMAIQYAKEVPVDIRRLLTQGGSLGGARPKASIADQGALWLAKFPLREDPFNIELAEAGAMALAKMCGIQTAEFRCVEINQRIIFLIKRFDRITSPEGEQRIHFLSAAGLLNVAYESGQGSYVELAQAISRFGANPKQDCQELFRRMVFNILIDNTDDHIKNHGFLHVGDNQYRLAPVYDVHPQGTHLQYMGMPLVNENASPSLEQLLAEAHHFHYQREEAINVVRELMATVSQAWRKKMVDAGMSDADLRYIAAHLDSLHTRWRAMDQAI</sequence>
<evidence type="ECO:0000259" key="4">
    <source>
        <dbReference type="Pfam" id="PF07804"/>
    </source>
</evidence>
<dbReference type="PANTHER" id="PTHR37419:SF8">
    <property type="entry name" value="TOXIN YJJJ"/>
    <property type="match status" value="1"/>
</dbReference>
<reference evidence="6 7" key="1">
    <citation type="submission" date="2021-10" db="EMBL/GenBank/DDBJ databases">
        <authorList>
            <person name="Chen M."/>
        </authorList>
    </citation>
    <scope>NUCLEOTIDE SEQUENCE [LARGE SCALE GENOMIC DNA]</scope>
    <source>
        <strain evidence="6 7">H3-26</strain>
    </source>
</reference>
<dbReference type="EMBL" id="JAJAWG010000017">
    <property type="protein sequence ID" value="MCB5197577.1"/>
    <property type="molecule type" value="Genomic_DNA"/>
</dbReference>
<keyword evidence="2" id="KW-0808">Transferase</keyword>
<dbReference type="RefSeq" id="WP_226765265.1">
    <property type="nucleotide sequence ID" value="NZ_JAJAWG010000017.1"/>
</dbReference>
<keyword evidence="3" id="KW-0418">Kinase</keyword>
<comment type="similarity">
    <text evidence="1">Belongs to the HipA Ser/Thr kinase family.</text>
</comment>
<name>A0ABS8BPC0_9NEIS</name>
<dbReference type="InterPro" id="IPR052028">
    <property type="entry name" value="HipA_Ser/Thr_kinase"/>
</dbReference>
<evidence type="ECO:0000256" key="3">
    <source>
        <dbReference type="ARBA" id="ARBA00022777"/>
    </source>
</evidence>
<dbReference type="Proteomes" id="UP001198034">
    <property type="component" value="Unassembled WGS sequence"/>
</dbReference>
<evidence type="ECO:0000259" key="5">
    <source>
        <dbReference type="Pfam" id="PF13657"/>
    </source>
</evidence>
<dbReference type="Pfam" id="PF07804">
    <property type="entry name" value="HipA_C"/>
    <property type="match status" value="1"/>
</dbReference>
<dbReference type="InterPro" id="IPR017508">
    <property type="entry name" value="HipA_N1"/>
</dbReference>
<dbReference type="PANTHER" id="PTHR37419">
    <property type="entry name" value="SERINE/THREONINE-PROTEIN KINASE TOXIN HIPA"/>
    <property type="match status" value="1"/>
</dbReference>
<accession>A0ABS8BPC0</accession>
<dbReference type="InterPro" id="IPR012893">
    <property type="entry name" value="HipA-like_C"/>
</dbReference>
<evidence type="ECO:0000256" key="1">
    <source>
        <dbReference type="ARBA" id="ARBA00010164"/>
    </source>
</evidence>
<dbReference type="Pfam" id="PF13657">
    <property type="entry name" value="Couple_hipA"/>
    <property type="match status" value="1"/>
</dbReference>
<evidence type="ECO:0000313" key="6">
    <source>
        <dbReference type="EMBL" id="MCB5197577.1"/>
    </source>
</evidence>
<protein>
    <submittedName>
        <fullName evidence="6">Type II toxin-antitoxin system HipA family toxin</fullName>
    </submittedName>
</protein>
<dbReference type="Gene3D" id="1.10.1070.20">
    <property type="match status" value="1"/>
</dbReference>
<feature type="domain" description="HipA-like C-terminal" evidence="4">
    <location>
        <begin position="154"/>
        <end position="367"/>
    </location>
</feature>
<evidence type="ECO:0000313" key="7">
    <source>
        <dbReference type="Proteomes" id="UP001198034"/>
    </source>
</evidence>
<evidence type="ECO:0000256" key="2">
    <source>
        <dbReference type="ARBA" id="ARBA00022679"/>
    </source>
</evidence>
<gene>
    <name evidence="6" type="ORF">LG219_15045</name>
</gene>
<keyword evidence="7" id="KW-1185">Reference proteome</keyword>
<comment type="caution">
    <text evidence="6">The sequence shown here is derived from an EMBL/GenBank/DDBJ whole genome shotgun (WGS) entry which is preliminary data.</text>
</comment>
<proteinExistence type="inferred from homology"/>
<organism evidence="6 7">
    <name type="scientific">Deefgea salmonis</name>
    <dbReference type="NCBI Taxonomy" id="2875502"/>
    <lineage>
        <taxon>Bacteria</taxon>
        <taxon>Pseudomonadati</taxon>
        <taxon>Pseudomonadota</taxon>
        <taxon>Betaproteobacteria</taxon>
        <taxon>Neisseriales</taxon>
        <taxon>Chitinibacteraceae</taxon>
        <taxon>Deefgea</taxon>
    </lineage>
</organism>
<feature type="domain" description="HipA N-terminal subdomain 1" evidence="5">
    <location>
        <begin position="35"/>
        <end position="109"/>
    </location>
</feature>